<evidence type="ECO:0000313" key="1">
    <source>
        <dbReference type="EMBL" id="KTD62170.1"/>
    </source>
</evidence>
<dbReference type="AlphaFoldDB" id="A0A0W0YZ41"/>
<proteinExistence type="predicted"/>
<comment type="caution">
    <text evidence="1">The sequence shown here is derived from an EMBL/GenBank/DDBJ whole genome shotgun (WGS) entry which is preliminary data.</text>
</comment>
<protein>
    <submittedName>
        <fullName evidence="1">TraD protein</fullName>
    </submittedName>
</protein>
<dbReference type="Proteomes" id="UP000054877">
    <property type="component" value="Unassembled WGS sequence"/>
</dbReference>
<gene>
    <name evidence="1" type="primary">traD_2</name>
    <name evidence="1" type="ORF">Lspi_2020</name>
</gene>
<dbReference type="PATRIC" id="fig|452.5.peg.2225"/>
<accession>A0A0W0YZ41</accession>
<name>A0A0W0YZ41_LEGSP</name>
<dbReference type="RefSeq" id="WP_058483937.1">
    <property type="nucleotide sequence ID" value="NZ_CAAAII010000004.1"/>
</dbReference>
<organism evidence="1 2">
    <name type="scientific">Legionella spiritensis</name>
    <dbReference type="NCBI Taxonomy" id="452"/>
    <lineage>
        <taxon>Bacteria</taxon>
        <taxon>Pseudomonadati</taxon>
        <taxon>Pseudomonadota</taxon>
        <taxon>Gammaproteobacteria</taxon>
        <taxon>Legionellales</taxon>
        <taxon>Legionellaceae</taxon>
        <taxon>Legionella</taxon>
    </lineage>
</organism>
<evidence type="ECO:0000313" key="2">
    <source>
        <dbReference type="Proteomes" id="UP000054877"/>
    </source>
</evidence>
<sequence>MNHKPDLNEVIAEKLEDLTVPGFIAEVTPLEAEIMGAFYEDAISEEEAQEAAYD</sequence>
<keyword evidence="2" id="KW-1185">Reference proteome</keyword>
<reference evidence="1 2" key="1">
    <citation type="submission" date="2015-11" db="EMBL/GenBank/DDBJ databases">
        <title>Genomic analysis of 38 Legionella species identifies large and diverse effector repertoires.</title>
        <authorList>
            <person name="Burstein D."/>
            <person name="Amaro F."/>
            <person name="Zusman T."/>
            <person name="Lifshitz Z."/>
            <person name="Cohen O."/>
            <person name="Gilbert J.A."/>
            <person name="Pupko T."/>
            <person name="Shuman H.A."/>
            <person name="Segal G."/>
        </authorList>
    </citation>
    <scope>NUCLEOTIDE SEQUENCE [LARGE SCALE GENOMIC DNA]</scope>
    <source>
        <strain evidence="1 2">Mt.St.Helens-9</strain>
    </source>
</reference>
<dbReference type="EMBL" id="LNYX01000030">
    <property type="protein sequence ID" value="KTD62170.1"/>
    <property type="molecule type" value="Genomic_DNA"/>
</dbReference>